<gene>
    <name evidence="2" type="ORF">HKBW3S03_01263</name>
    <name evidence="3" type="ORF">HKBW3S09_00757</name>
    <name evidence="4" type="ORF">HKBW3S25_00209</name>
    <name evidence="5" type="ORF">HKBW3S34_00607</name>
    <name evidence="6" type="ORF">HKBW3S42_01595</name>
    <name evidence="7" type="ORF">HKBW3S44_00049</name>
</gene>
<sequence>MKKSVDDIRLILEDLKGELQKIYGRRLKSLFLYGSYARGDATEGSDIDILMLIENGEKRDVLERRRSKMISDICLKYDTLVSTLIVPENTFYEWELPLYLNIRREGVRL</sequence>
<dbReference type="AlphaFoldDB" id="A0A6V8NWZ9"/>
<evidence type="ECO:0000313" key="10">
    <source>
        <dbReference type="Proteomes" id="UP000568877"/>
    </source>
</evidence>
<feature type="domain" description="Polymerase nucleotidyl transferase" evidence="1">
    <location>
        <begin position="13"/>
        <end position="73"/>
    </location>
</feature>
<dbReference type="EMBL" id="BLSC01000002">
    <property type="protein sequence ID" value="GFP36366.1"/>
    <property type="molecule type" value="Genomic_DNA"/>
</dbReference>
<evidence type="ECO:0000313" key="8">
    <source>
        <dbReference type="Proteomes" id="UP000543224"/>
    </source>
</evidence>
<dbReference type="Proteomes" id="UP000585609">
    <property type="component" value="Unassembled WGS sequence"/>
</dbReference>
<dbReference type="EMBL" id="BLRU01000135">
    <property type="protein sequence ID" value="GFP19759.1"/>
    <property type="molecule type" value="Genomic_DNA"/>
</dbReference>
<dbReference type="EMBL" id="BLRX01000013">
    <property type="protein sequence ID" value="GFP24772.1"/>
    <property type="molecule type" value="Genomic_DNA"/>
</dbReference>
<evidence type="ECO:0000313" key="13">
    <source>
        <dbReference type="Proteomes" id="UP000588083"/>
    </source>
</evidence>
<dbReference type="Pfam" id="PF01909">
    <property type="entry name" value="NTP_transf_2"/>
    <property type="match status" value="1"/>
</dbReference>
<protein>
    <recommendedName>
        <fullName evidence="1">Polymerase nucleotidyl transferase domain-containing protein</fullName>
    </recommendedName>
</protein>
<organism evidence="4 8">
    <name type="scientific">Candidatus Hakubella thermalkaliphila</name>
    <dbReference type="NCBI Taxonomy" id="2754717"/>
    <lineage>
        <taxon>Bacteria</taxon>
        <taxon>Bacillati</taxon>
        <taxon>Actinomycetota</taxon>
        <taxon>Actinomycetota incertae sedis</taxon>
        <taxon>Candidatus Hakubellales</taxon>
        <taxon>Candidatus Hakubellaceae</taxon>
        <taxon>Candidatus Hakubella</taxon>
    </lineage>
</organism>
<dbReference type="CDD" id="cd05403">
    <property type="entry name" value="NT_KNTase_like"/>
    <property type="match status" value="1"/>
</dbReference>
<dbReference type="InterPro" id="IPR002934">
    <property type="entry name" value="Polymerase_NTP_transf_dom"/>
</dbReference>
<dbReference type="Proteomes" id="UP000543224">
    <property type="component" value="Unassembled WGS sequence"/>
</dbReference>
<dbReference type="RefSeq" id="WP_176230722.1">
    <property type="nucleotide sequence ID" value="NZ_BLRU01000135.1"/>
</dbReference>
<dbReference type="EMBL" id="BLRW01000081">
    <property type="protein sequence ID" value="GFP23290.1"/>
    <property type="molecule type" value="Genomic_DNA"/>
</dbReference>
<evidence type="ECO:0000259" key="1">
    <source>
        <dbReference type="Pfam" id="PF01909"/>
    </source>
</evidence>
<name>A0A6V8NWZ9_9ACTN</name>
<dbReference type="GO" id="GO:0016779">
    <property type="term" value="F:nucleotidyltransferase activity"/>
    <property type="evidence" value="ECO:0007669"/>
    <property type="project" value="InterPro"/>
</dbReference>
<evidence type="ECO:0000313" key="9">
    <source>
        <dbReference type="Proteomes" id="UP000561271"/>
    </source>
</evidence>
<dbReference type="EMBL" id="BLSA01000361">
    <property type="protein sequence ID" value="GFP33261.1"/>
    <property type="molecule type" value="Genomic_DNA"/>
</dbReference>
<evidence type="ECO:0000313" key="6">
    <source>
        <dbReference type="EMBL" id="GFP33261.1"/>
    </source>
</evidence>
<evidence type="ECO:0000313" key="4">
    <source>
        <dbReference type="EMBL" id="GFP24772.1"/>
    </source>
</evidence>
<evidence type="ECO:0000313" key="3">
    <source>
        <dbReference type="EMBL" id="GFP23290.1"/>
    </source>
</evidence>
<dbReference type="SUPFAM" id="SSF81301">
    <property type="entry name" value="Nucleotidyltransferase"/>
    <property type="match status" value="1"/>
</dbReference>
<dbReference type="PANTHER" id="PTHR33933:SF1">
    <property type="entry name" value="PROTEIN ADENYLYLTRANSFERASE MNTA-RELATED"/>
    <property type="match status" value="1"/>
</dbReference>
<dbReference type="PANTHER" id="PTHR33933">
    <property type="entry name" value="NUCLEOTIDYLTRANSFERASE"/>
    <property type="match status" value="1"/>
</dbReference>
<dbReference type="Proteomes" id="UP000588083">
    <property type="component" value="Unassembled WGS sequence"/>
</dbReference>
<dbReference type="Proteomes" id="UP000574717">
    <property type="component" value="Unassembled WGS sequence"/>
</dbReference>
<dbReference type="Proteomes" id="UP000568877">
    <property type="component" value="Unassembled WGS sequence"/>
</dbReference>
<dbReference type="InterPro" id="IPR052548">
    <property type="entry name" value="Type_VII_TA_antitoxin"/>
</dbReference>
<evidence type="ECO:0000313" key="5">
    <source>
        <dbReference type="EMBL" id="GFP29687.1"/>
    </source>
</evidence>
<reference evidence="8 9" key="1">
    <citation type="journal article" date="2020" name="Front. Microbiol.">
        <title>Single-cell genomics of novel Actinobacteria with the Wood-Ljungdahl pathway discovered in a serpentinizing system.</title>
        <authorList>
            <person name="Merino N."/>
            <person name="Kawai M."/>
            <person name="Boyd E.S."/>
            <person name="Colman D.R."/>
            <person name="McGlynn S.E."/>
            <person name="Nealson K.H."/>
            <person name="Kurokawa K."/>
            <person name="Hongoh Y."/>
        </authorList>
    </citation>
    <scope>NUCLEOTIDE SEQUENCE [LARGE SCALE GENOMIC DNA]</scope>
    <source>
        <strain evidence="2 11">S03</strain>
        <strain evidence="3 12">S09_30</strain>
        <strain evidence="4 8">S25</strain>
        <strain evidence="5 13">S34</strain>
        <strain evidence="6 10">S42</strain>
        <strain evidence="7 9">S44</strain>
    </source>
</reference>
<dbReference type="EMBL" id="BLRZ01000019">
    <property type="protein sequence ID" value="GFP29687.1"/>
    <property type="molecule type" value="Genomic_DNA"/>
</dbReference>
<comment type="caution">
    <text evidence="4">The sequence shown here is derived from an EMBL/GenBank/DDBJ whole genome shotgun (WGS) entry which is preliminary data.</text>
</comment>
<evidence type="ECO:0000313" key="11">
    <source>
        <dbReference type="Proteomes" id="UP000574717"/>
    </source>
</evidence>
<dbReference type="Gene3D" id="3.30.460.10">
    <property type="entry name" value="Beta Polymerase, domain 2"/>
    <property type="match status" value="1"/>
</dbReference>
<keyword evidence="13" id="KW-1185">Reference proteome</keyword>
<accession>A0A6V8NWZ9</accession>
<dbReference type="Proteomes" id="UP000561271">
    <property type="component" value="Unassembled WGS sequence"/>
</dbReference>
<dbReference type="InterPro" id="IPR043519">
    <property type="entry name" value="NT_sf"/>
</dbReference>
<evidence type="ECO:0000313" key="2">
    <source>
        <dbReference type="EMBL" id="GFP19759.1"/>
    </source>
</evidence>
<proteinExistence type="predicted"/>
<evidence type="ECO:0000313" key="12">
    <source>
        <dbReference type="Proteomes" id="UP000585609"/>
    </source>
</evidence>
<evidence type="ECO:0000313" key="7">
    <source>
        <dbReference type="EMBL" id="GFP36366.1"/>
    </source>
</evidence>